<dbReference type="EC" id="2.3.3.9" evidence="4 12"/>
<dbReference type="KEGG" id="ppp:112273017"/>
<dbReference type="PANTHER" id="PTHR42902:SF1">
    <property type="entry name" value="MALATE SYNTHASE 1-RELATED"/>
    <property type="match status" value="1"/>
</dbReference>
<dbReference type="PROSITE" id="PS00510">
    <property type="entry name" value="MALATE_SYNTHASE"/>
    <property type="match status" value="1"/>
</dbReference>
<dbReference type="InterPro" id="IPR044856">
    <property type="entry name" value="Malate_synth_C_sf"/>
</dbReference>
<evidence type="ECO:0000256" key="8">
    <source>
        <dbReference type="ARBA" id="ARBA00022679"/>
    </source>
</evidence>
<evidence type="ECO:0000259" key="15">
    <source>
        <dbReference type="Pfam" id="PF20656"/>
    </source>
</evidence>
<dbReference type="SUPFAM" id="SSF51645">
    <property type="entry name" value="Malate synthase G"/>
    <property type="match status" value="1"/>
</dbReference>
<dbReference type="PANTHER" id="PTHR42902">
    <property type="entry name" value="MALATE SYNTHASE"/>
    <property type="match status" value="1"/>
</dbReference>
<evidence type="ECO:0000313" key="19">
    <source>
        <dbReference type="Proteomes" id="UP000006727"/>
    </source>
</evidence>
<dbReference type="GO" id="GO:0006099">
    <property type="term" value="P:tricarboxylic acid cycle"/>
    <property type="evidence" value="ECO:0007669"/>
    <property type="project" value="UniProtKB-KW"/>
</dbReference>
<dbReference type="InterPro" id="IPR011076">
    <property type="entry name" value="Malate_synth_sf"/>
</dbReference>
<dbReference type="GeneID" id="112273017"/>
<dbReference type="EnsemblPlants" id="Pp3c20_22510V3.1">
    <property type="protein sequence ID" value="Pp3c20_22510V3.1"/>
    <property type="gene ID" value="Pp3c20_22510"/>
</dbReference>
<dbReference type="STRING" id="3218.A0A2K1IW57"/>
<keyword evidence="19" id="KW-1185">Reference proteome</keyword>
<dbReference type="GO" id="GO:0005737">
    <property type="term" value="C:cytoplasm"/>
    <property type="evidence" value="ECO:0000318"/>
    <property type="project" value="GO_Central"/>
</dbReference>
<feature type="active site" description="Proton acceptor" evidence="11">
    <location>
        <position position="179"/>
    </location>
</feature>
<sequence>MEIYNPSSQKRSRNPEMSIPAGVRIRGPMRPEFEKIFTRDALEFVAELERKFRPRVKYILKCREEQQARYDAGELPSFDPATKAIREGEWTCSSPPAAIADRRVEITGPVERKMIINALNCGAKMFMADFEDSLAPTWDNIISGQINLRDAVNRTITYEDKARNKTYKLNSKTAALLVRPRGWHLQESHIEIDGEPATGALIDFGFYFFHNHASYRAKHGGYGPFFYLPKMQHSREAAVWNAVFDHAEDVCGVPRGSIRGTVLIETLPAVFQMHEILYELREHSAGLNCGRWDYIFSFIKTVRAHPDRLLPDRVQVGMTQHFLKSYTELLIQTCHKRGVHAMGGMAAQIPIKDNPAANEAAAALVKADKLREVLAGHDGTWAAHPGLVPLVLEVFDQNMPKANQLHVKREDVNVTCADLLQMPKGTRTLEGLRLNTRVGVQYLAAWMTGTGSVPLYNLMEDAATAEISRVQNWQQIKYNAVLDGGLVPGMRVTKELFARVLDEELVRIEKEVGPAKFANGRYQEAAKLFAKQCTAPVLDDFLTLDAYRNIVTFAPTARM</sequence>
<evidence type="ECO:0000256" key="12">
    <source>
        <dbReference type="RuleBase" id="RU000555"/>
    </source>
</evidence>
<gene>
    <name evidence="18" type="primary">LOC112273017</name>
    <name evidence="17" type="ORF">PHYPA_025455</name>
</gene>
<feature type="domain" description="Malate synthase TIM barrel" evidence="14">
    <location>
        <begin position="176"/>
        <end position="421"/>
    </location>
</feature>
<dbReference type="Gene3D" id="1.20.1220.12">
    <property type="entry name" value="Malate synthase, domain III"/>
    <property type="match status" value="1"/>
</dbReference>
<feature type="region of interest" description="Disordered" evidence="13">
    <location>
        <begin position="1"/>
        <end position="20"/>
    </location>
</feature>
<name>A0A2K1IW57_PHYPA</name>
<dbReference type="UniPathway" id="UPA00703">
    <property type="reaction ID" value="UER00720"/>
</dbReference>
<feature type="domain" description="Malate synthase N-terminal" evidence="15">
    <location>
        <begin position="22"/>
        <end position="83"/>
    </location>
</feature>
<evidence type="ECO:0000256" key="10">
    <source>
        <dbReference type="ARBA" id="ARBA00047918"/>
    </source>
</evidence>
<evidence type="ECO:0000313" key="17">
    <source>
        <dbReference type="EMBL" id="PNR33511.1"/>
    </source>
</evidence>
<dbReference type="InterPro" id="IPR048356">
    <property type="entry name" value="MS_N"/>
</dbReference>
<dbReference type="NCBIfam" id="TIGR01344">
    <property type="entry name" value="malate_syn_A"/>
    <property type="match status" value="1"/>
</dbReference>
<dbReference type="PaxDb" id="3218-PP1S40_9V6.1"/>
<evidence type="ECO:0000256" key="13">
    <source>
        <dbReference type="SAM" id="MobiDB-lite"/>
    </source>
</evidence>
<feature type="active site" description="Proton donor" evidence="11">
    <location>
        <position position="461"/>
    </location>
</feature>
<dbReference type="InterPro" id="IPR048355">
    <property type="entry name" value="MS_C"/>
</dbReference>
<evidence type="ECO:0000259" key="16">
    <source>
        <dbReference type="Pfam" id="PF20659"/>
    </source>
</evidence>
<keyword evidence="8 12" id="KW-0808">Transferase</keyword>
<comment type="subcellular location">
    <subcellularLocation>
        <location evidence="1">Glyoxysome</location>
    </subcellularLocation>
</comment>
<evidence type="ECO:0000313" key="18">
    <source>
        <dbReference type="EnsemblPlants" id="Pp3c20_22510V3.1"/>
    </source>
</evidence>
<dbReference type="Pfam" id="PF20659">
    <property type="entry name" value="MS_C"/>
    <property type="match status" value="1"/>
</dbReference>
<evidence type="ECO:0000256" key="9">
    <source>
        <dbReference type="ARBA" id="ARBA00023140"/>
    </source>
</evidence>
<evidence type="ECO:0000256" key="3">
    <source>
        <dbReference type="ARBA" id="ARBA00006394"/>
    </source>
</evidence>
<proteinExistence type="inferred from homology"/>
<reference evidence="18" key="3">
    <citation type="submission" date="2020-12" db="UniProtKB">
        <authorList>
            <consortium name="EnsemblPlants"/>
        </authorList>
    </citation>
    <scope>IDENTIFICATION</scope>
</reference>
<dbReference type="InterPro" id="IPR006252">
    <property type="entry name" value="Malate_synthA"/>
</dbReference>
<dbReference type="Pfam" id="PF20656">
    <property type="entry name" value="MS_N"/>
    <property type="match status" value="1"/>
</dbReference>
<evidence type="ECO:0000256" key="5">
    <source>
        <dbReference type="ARBA" id="ARBA00022435"/>
    </source>
</evidence>
<comment type="catalytic activity">
    <reaction evidence="10 12">
        <text>glyoxylate + acetyl-CoA + H2O = (S)-malate + CoA + H(+)</text>
        <dbReference type="Rhea" id="RHEA:18181"/>
        <dbReference type="ChEBI" id="CHEBI:15377"/>
        <dbReference type="ChEBI" id="CHEBI:15378"/>
        <dbReference type="ChEBI" id="CHEBI:15589"/>
        <dbReference type="ChEBI" id="CHEBI:36655"/>
        <dbReference type="ChEBI" id="CHEBI:57287"/>
        <dbReference type="ChEBI" id="CHEBI:57288"/>
        <dbReference type="EC" id="2.3.3.9"/>
    </reaction>
</comment>
<dbReference type="InterPro" id="IPR046363">
    <property type="entry name" value="MS_N_TIM-barrel_dom"/>
</dbReference>
<organism evidence="17">
    <name type="scientific">Physcomitrium patens</name>
    <name type="common">Spreading-leaved earth moss</name>
    <name type="synonym">Physcomitrella patens</name>
    <dbReference type="NCBI Taxonomy" id="3218"/>
    <lineage>
        <taxon>Eukaryota</taxon>
        <taxon>Viridiplantae</taxon>
        <taxon>Streptophyta</taxon>
        <taxon>Embryophyta</taxon>
        <taxon>Bryophyta</taxon>
        <taxon>Bryophytina</taxon>
        <taxon>Bryopsida</taxon>
        <taxon>Funariidae</taxon>
        <taxon>Funariales</taxon>
        <taxon>Funariaceae</taxon>
        <taxon>Physcomitrium</taxon>
    </lineage>
</organism>
<keyword evidence="5 12" id="KW-0329">Glyoxylate bypass</keyword>
<protein>
    <recommendedName>
        <fullName evidence="4 12">Malate synthase</fullName>
        <ecNumber evidence="4 12">2.3.3.9</ecNumber>
    </recommendedName>
</protein>
<dbReference type="RefSeq" id="XP_024357089.1">
    <property type="nucleotide sequence ID" value="XM_024501321.2"/>
</dbReference>
<dbReference type="GO" id="GO:0009514">
    <property type="term" value="C:glyoxysome"/>
    <property type="evidence" value="ECO:0007669"/>
    <property type="project" value="UniProtKB-SubCell"/>
</dbReference>
<dbReference type="EnsemblPlants" id="Pp3c20_22510V3.2">
    <property type="protein sequence ID" value="Pp3c20_22510V3.2"/>
    <property type="gene ID" value="Pp3c20_22510"/>
</dbReference>
<dbReference type="FunFam" id="1.20.1220.12:FF:000001">
    <property type="entry name" value="Malate synthase"/>
    <property type="match status" value="1"/>
</dbReference>
<keyword evidence="6" id="KW-0330">Glyoxysome</keyword>
<dbReference type="InterPro" id="IPR001465">
    <property type="entry name" value="Malate_synthase_TIM"/>
</dbReference>
<dbReference type="OMA" id="WHLPERH"/>
<comment type="pathway">
    <text evidence="2 12">Carbohydrate metabolism; glyoxylate cycle; (S)-malate from isocitrate: step 2/2.</text>
</comment>
<keyword evidence="9" id="KW-0576">Peroxisome</keyword>
<dbReference type="InterPro" id="IPR019830">
    <property type="entry name" value="Malate_synthase_CS"/>
</dbReference>
<dbReference type="Gramene" id="Pp3c20_22510V3.1">
    <property type="protein sequence ID" value="Pp3c20_22510V3.1"/>
    <property type="gene ID" value="Pp3c20_22510"/>
</dbReference>
<reference evidence="17 19" key="1">
    <citation type="journal article" date="2008" name="Science">
        <title>The Physcomitrella genome reveals evolutionary insights into the conquest of land by plants.</title>
        <authorList>
            <person name="Rensing S."/>
            <person name="Lang D."/>
            <person name="Zimmer A."/>
            <person name="Terry A."/>
            <person name="Salamov A."/>
            <person name="Shapiro H."/>
            <person name="Nishiyama T."/>
            <person name="Perroud P.-F."/>
            <person name="Lindquist E."/>
            <person name="Kamisugi Y."/>
            <person name="Tanahashi T."/>
            <person name="Sakakibara K."/>
            <person name="Fujita T."/>
            <person name="Oishi K."/>
            <person name="Shin-I T."/>
            <person name="Kuroki Y."/>
            <person name="Toyoda A."/>
            <person name="Suzuki Y."/>
            <person name="Hashimoto A."/>
            <person name="Yamaguchi K."/>
            <person name="Sugano A."/>
            <person name="Kohara Y."/>
            <person name="Fujiyama A."/>
            <person name="Anterola A."/>
            <person name="Aoki S."/>
            <person name="Ashton N."/>
            <person name="Barbazuk W.B."/>
            <person name="Barker E."/>
            <person name="Bennetzen J."/>
            <person name="Bezanilla M."/>
            <person name="Blankenship R."/>
            <person name="Cho S.H."/>
            <person name="Dutcher S."/>
            <person name="Estelle M."/>
            <person name="Fawcett J.A."/>
            <person name="Gundlach H."/>
            <person name="Hanada K."/>
            <person name="Heyl A."/>
            <person name="Hicks K.A."/>
            <person name="Hugh J."/>
            <person name="Lohr M."/>
            <person name="Mayer K."/>
            <person name="Melkozernov A."/>
            <person name="Murata T."/>
            <person name="Nelson D."/>
            <person name="Pils B."/>
            <person name="Prigge M."/>
            <person name="Reiss B."/>
            <person name="Renner T."/>
            <person name="Rombauts S."/>
            <person name="Rushton P."/>
            <person name="Sanderfoot A."/>
            <person name="Schween G."/>
            <person name="Shiu S.-H."/>
            <person name="Stueber K."/>
            <person name="Theodoulou F.L."/>
            <person name="Tu H."/>
            <person name="Van de Peer Y."/>
            <person name="Verrier P.J."/>
            <person name="Waters E."/>
            <person name="Wood A."/>
            <person name="Yang L."/>
            <person name="Cove D."/>
            <person name="Cuming A."/>
            <person name="Hasebe M."/>
            <person name="Lucas S."/>
            <person name="Mishler D.B."/>
            <person name="Reski R."/>
            <person name="Grigoriev I."/>
            <person name="Quatrano R.S."/>
            <person name="Boore J.L."/>
        </authorList>
    </citation>
    <scope>NUCLEOTIDE SEQUENCE [LARGE SCALE GENOMIC DNA]</scope>
    <source>
        <strain evidence="18 19">cv. Gransden 2004</strain>
    </source>
</reference>
<dbReference type="FunCoup" id="A0A2K1IW57">
    <property type="interactions" value="361"/>
</dbReference>
<keyword evidence="7 12" id="KW-0816">Tricarboxylic acid cycle</keyword>
<dbReference type="GO" id="GO:0006097">
    <property type="term" value="P:glyoxylate cycle"/>
    <property type="evidence" value="ECO:0000318"/>
    <property type="project" value="GO_Central"/>
</dbReference>
<evidence type="ECO:0000256" key="11">
    <source>
        <dbReference type="PIRSR" id="PIRSR001363-1"/>
    </source>
</evidence>
<evidence type="ECO:0000256" key="2">
    <source>
        <dbReference type="ARBA" id="ARBA00004757"/>
    </source>
</evidence>
<dbReference type="CDD" id="cd00727">
    <property type="entry name" value="malate_synt_A"/>
    <property type="match status" value="1"/>
</dbReference>
<dbReference type="Pfam" id="PF01274">
    <property type="entry name" value="MS_TIM-barrel"/>
    <property type="match status" value="1"/>
</dbReference>
<feature type="domain" description="Malate synthase C-terminal" evidence="16">
    <location>
        <begin position="427"/>
        <end position="550"/>
    </location>
</feature>
<dbReference type="OrthoDB" id="4078635at2759"/>
<dbReference type="Gene3D" id="3.20.20.360">
    <property type="entry name" value="Malate synthase, domain 3"/>
    <property type="match status" value="1"/>
</dbReference>
<reference evidence="17 19" key="2">
    <citation type="journal article" date="2018" name="Plant J.">
        <title>The Physcomitrella patens chromosome-scale assembly reveals moss genome structure and evolution.</title>
        <authorList>
            <person name="Lang D."/>
            <person name="Ullrich K.K."/>
            <person name="Murat F."/>
            <person name="Fuchs J."/>
            <person name="Jenkins J."/>
            <person name="Haas F.B."/>
            <person name="Piednoel M."/>
            <person name="Gundlach H."/>
            <person name="Van Bel M."/>
            <person name="Meyberg R."/>
            <person name="Vives C."/>
            <person name="Morata J."/>
            <person name="Symeonidi A."/>
            <person name="Hiss M."/>
            <person name="Muchero W."/>
            <person name="Kamisugi Y."/>
            <person name="Saleh O."/>
            <person name="Blanc G."/>
            <person name="Decker E.L."/>
            <person name="van Gessel N."/>
            <person name="Grimwood J."/>
            <person name="Hayes R.D."/>
            <person name="Graham S.W."/>
            <person name="Gunter L.E."/>
            <person name="McDaniel S.F."/>
            <person name="Hoernstein S.N.W."/>
            <person name="Larsson A."/>
            <person name="Li F.W."/>
            <person name="Perroud P.F."/>
            <person name="Phillips J."/>
            <person name="Ranjan P."/>
            <person name="Rokshar D.S."/>
            <person name="Rothfels C.J."/>
            <person name="Schneider L."/>
            <person name="Shu S."/>
            <person name="Stevenson D.W."/>
            <person name="Thummler F."/>
            <person name="Tillich M."/>
            <person name="Villarreal Aguilar J.C."/>
            <person name="Widiez T."/>
            <person name="Wong G.K."/>
            <person name="Wymore A."/>
            <person name="Zhang Y."/>
            <person name="Zimmer A.D."/>
            <person name="Quatrano R.S."/>
            <person name="Mayer K.F.X."/>
            <person name="Goodstein D."/>
            <person name="Casacuberta J.M."/>
            <person name="Vandepoele K."/>
            <person name="Reski R."/>
            <person name="Cuming A.C."/>
            <person name="Tuskan G.A."/>
            <person name="Maumus F."/>
            <person name="Salse J."/>
            <person name="Schmutz J."/>
            <person name="Rensing S.A."/>
        </authorList>
    </citation>
    <scope>NUCLEOTIDE SEQUENCE [LARGE SCALE GENOMIC DNA]</scope>
    <source>
        <strain evidence="18 19">cv. Gransden 2004</strain>
    </source>
</reference>
<dbReference type="RefSeq" id="XP_024357088.1">
    <property type="nucleotide sequence ID" value="XM_024501320.2"/>
</dbReference>
<comment type="similarity">
    <text evidence="3 12">Belongs to the malate synthase family.</text>
</comment>
<dbReference type="PIRSF" id="PIRSF001363">
    <property type="entry name" value="Malate_synth"/>
    <property type="match status" value="1"/>
</dbReference>
<evidence type="ECO:0000256" key="4">
    <source>
        <dbReference type="ARBA" id="ARBA00012636"/>
    </source>
</evidence>
<evidence type="ECO:0000256" key="6">
    <source>
        <dbReference type="ARBA" id="ARBA00022453"/>
    </source>
</evidence>
<evidence type="ECO:0000256" key="7">
    <source>
        <dbReference type="ARBA" id="ARBA00022532"/>
    </source>
</evidence>
<dbReference type="FunFam" id="3.20.20.360:FF:000001">
    <property type="entry name" value="Malate synthase"/>
    <property type="match status" value="1"/>
</dbReference>
<evidence type="ECO:0000259" key="14">
    <source>
        <dbReference type="Pfam" id="PF01274"/>
    </source>
</evidence>
<dbReference type="EMBL" id="ABEU02000020">
    <property type="protein sequence ID" value="PNR33511.1"/>
    <property type="molecule type" value="Genomic_DNA"/>
</dbReference>
<dbReference type="AlphaFoldDB" id="A0A2K1IW57"/>
<accession>A0A2K1IW57</accession>
<dbReference type="Gramene" id="Pp3c20_22510V3.2">
    <property type="protein sequence ID" value="Pp3c20_22510V3.2"/>
    <property type="gene ID" value="Pp3c20_22510"/>
</dbReference>
<dbReference type="Proteomes" id="UP000006727">
    <property type="component" value="Chromosome 20"/>
</dbReference>
<evidence type="ECO:0000256" key="1">
    <source>
        <dbReference type="ARBA" id="ARBA00004130"/>
    </source>
</evidence>
<dbReference type="GO" id="GO:0004474">
    <property type="term" value="F:malate synthase activity"/>
    <property type="evidence" value="ECO:0000318"/>
    <property type="project" value="GO_Central"/>
</dbReference>